<dbReference type="AlphaFoldDB" id="A0A366LL38"/>
<feature type="domain" description="DUF397" evidence="1">
    <location>
        <begin position="8"/>
        <end position="60"/>
    </location>
</feature>
<sequence>MTTDPLLLTWRKSSYSTNGGDCIEIATSAPSVFVRDSKNPEGGILAFGQDEWRTFLARIKAGEIER</sequence>
<organism evidence="2 3">
    <name type="scientific">Spongiactinospora rosea</name>
    <dbReference type="NCBI Taxonomy" id="2248750"/>
    <lineage>
        <taxon>Bacteria</taxon>
        <taxon>Bacillati</taxon>
        <taxon>Actinomycetota</taxon>
        <taxon>Actinomycetes</taxon>
        <taxon>Streptosporangiales</taxon>
        <taxon>Streptosporangiaceae</taxon>
        <taxon>Spongiactinospora</taxon>
    </lineage>
</organism>
<dbReference type="RefSeq" id="WP_113986576.1">
    <property type="nucleotide sequence ID" value="NZ_QMEY01000040.1"/>
</dbReference>
<protein>
    <submittedName>
        <fullName evidence="2">DUF397 domain-containing protein</fullName>
    </submittedName>
</protein>
<name>A0A366LL38_9ACTN</name>
<accession>A0A366LL38</accession>
<dbReference type="InterPro" id="IPR007278">
    <property type="entry name" value="DUF397"/>
</dbReference>
<proteinExistence type="predicted"/>
<dbReference type="Proteomes" id="UP000253303">
    <property type="component" value="Unassembled WGS sequence"/>
</dbReference>
<reference evidence="2 3" key="1">
    <citation type="submission" date="2018-06" db="EMBL/GenBank/DDBJ databases">
        <title>Sphaerisporangium craniellae sp. nov., isolated from a marine sponge in the South China Sea.</title>
        <authorList>
            <person name="Li L."/>
        </authorList>
    </citation>
    <scope>NUCLEOTIDE SEQUENCE [LARGE SCALE GENOMIC DNA]</scope>
    <source>
        <strain evidence="2 3">LHW63015</strain>
    </source>
</reference>
<keyword evidence="3" id="KW-1185">Reference proteome</keyword>
<gene>
    <name evidence="2" type="ORF">DP939_42825</name>
</gene>
<dbReference type="EMBL" id="QMEY01000040">
    <property type="protein sequence ID" value="RBQ14014.1"/>
    <property type="molecule type" value="Genomic_DNA"/>
</dbReference>
<evidence type="ECO:0000313" key="3">
    <source>
        <dbReference type="Proteomes" id="UP000253303"/>
    </source>
</evidence>
<evidence type="ECO:0000259" key="1">
    <source>
        <dbReference type="Pfam" id="PF04149"/>
    </source>
</evidence>
<dbReference type="OrthoDB" id="3430276at2"/>
<dbReference type="Pfam" id="PF04149">
    <property type="entry name" value="DUF397"/>
    <property type="match status" value="1"/>
</dbReference>
<evidence type="ECO:0000313" key="2">
    <source>
        <dbReference type="EMBL" id="RBQ14014.1"/>
    </source>
</evidence>
<comment type="caution">
    <text evidence="2">The sequence shown here is derived from an EMBL/GenBank/DDBJ whole genome shotgun (WGS) entry which is preliminary data.</text>
</comment>